<dbReference type="InterPro" id="IPR017853">
    <property type="entry name" value="GH"/>
</dbReference>
<name>A0A9D8KGF6_9DELT</name>
<sequence>MKELLNRVDTRRGFIRLLGKLGLAGGLVNVPGATAAFGIVPGGRFEAGVSYFGGRDPKHVRGDMEDIVKNGCTFVVHTFSEADYHFYTKAMADIVKISHDLGLTVYLDPWGVGGVFGGEAFSRFVVENPAETQRLADGTPLPSACLNRASFRGFLKKWLDKASEIGGDVVFWDEPHFYIPRSVWRKNQGPNEWACRCDLCSSLFKERYGKKMPVVMDKDVIAFRDDSIVSFFKEMTEYAAGLRMKNGLVMLPEENYLTGVSSWDRLASIKDVDIFGTDPYWIIFRKDLEPYVRDAARRVLEISRKYGKEPQIWVQAYKVPAGREWEVVRAVEVIVEEGIRNVAAWSYRGGAPMNLKSDNPDLVWKVLGEAFTKARKGLVGSR</sequence>
<dbReference type="Proteomes" id="UP000809273">
    <property type="component" value="Unassembled WGS sequence"/>
</dbReference>
<dbReference type="AlphaFoldDB" id="A0A9D8KGF6"/>
<accession>A0A9D8KGF6</accession>
<reference evidence="2" key="1">
    <citation type="journal article" date="2021" name="Environ. Microbiol.">
        <title>Genomic characterization of three novel Desulfobacterota classes expand the metabolic and phylogenetic diversity of the phylum.</title>
        <authorList>
            <person name="Murphy C.L."/>
            <person name="Biggerstaff J."/>
            <person name="Eichhorn A."/>
            <person name="Ewing E."/>
            <person name="Shahan R."/>
            <person name="Soriano D."/>
            <person name="Stewart S."/>
            <person name="VanMol K."/>
            <person name="Walker R."/>
            <person name="Walters P."/>
            <person name="Elshahed M.S."/>
            <person name="Youssef N.H."/>
        </authorList>
    </citation>
    <scope>NUCLEOTIDE SEQUENCE</scope>
    <source>
        <strain evidence="2">Zod_Metabat.24</strain>
    </source>
</reference>
<evidence type="ECO:0000313" key="3">
    <source>
        <dbReference type="Proteomes" id="UP000809273"/>
    </source>
</evidence>
<comment type="caution">
    <text evidence="2">The sequence shown here is derived from an EMBL/GenBank/DDBJ whole genome shotgun (WGS) entry which is preliminary data.</text>
</comment>
<keyword evidence="1" id="KW-0472">Membrane</keyword>
<evidence type="ECO:0000256" key="1">
    <source>
        <dbReference type="SAM" id="Phobius"/>
    </source>
</evidence>
<dbReference type="PROSITE" id="PS51318">
    <property type="entry name" value="TAT"/>
    <property type="match status" value="1"/>
</dbReference>
<dbReference type="SUPFAM" id="SSF51445">
    <property type="entry name" value="(Trans)glycosidases"/>
    <property type="match status" value="1"/>
</dbReference>
<reference evidence="2" key="2">
    <citation type="submission" date="2021-01" db="EMBL/GenBank/DDBJ databases">
        <authorList>
            <person name="Hahn C.R."/>
            <person name="Youssef N.H."/>
            <person name="Elshahed M."/>
        </authorList>
    </citation>
    <scope>NUCLEOTIDE SEQUENCE</scope>
    <source>
        <strain evidence="2">Zod_Metabat.24</strain>
    </source>
</reference>
<evidence type="ECO:0000313" key="2">
    <source>
        <dbReference type="EMBL" id="MBN1574585.1"/>
    </source>
</evidence>
<organism evidence="2 3">
    <name type="scientific">Candidatus Zymogenus saltonus</name>
    <dbReference type="NCBI Taxonomy" id="2844893"/>
    <lineage>
        <taxon>Bacteria</taxon>
        <taxon>Deltaproteobacteria</taxon>
        <taxon>Candidatus Zymogenia</taxon>
        <taxon>Candidatus Zymogeniales</taxon>
        <taxon>Candidatus Zymogenaceae</taxon>
        <taxon>Candidatus Zymogenus</taxon>
    </lineage>
</organism>
<dbReference type="EMBL" id="JAFGIX010000084">
    <property type="protein sequence ID" value="MBN1574585.1"/>
    <property type="molecule type" value="Genomic_DNA"/>
</dbReference>
<proteinExistence type="predicted"/>
<dbReference type="InterPro" id="IPR006311">
    <property type="entry name" value="TAT_signal"/>
</dbReference>
<protein>
    <submittedName>
        <fullName evidence="2">Uncharacterized protein</fullName>
    </submittedName>
</protein>
<keyword evidence="1" id="KW-0812">Transmembrane</keyword>
<keyword evidence="1" id="KW-1133">Transmembrane helix</keyword>
<feature type="transmembrane region" description="Helical" evidence="1">
    <location>
        <begin position="21"/>
        <end position="40"/>
    </location>
</feature>
<gene>
    <name evidence="2" type="ORF">JW984_15415</name>
</gene>